<dbReference type="EMBL" id="JYDP01008605">
    <property type="protein sequence ID" value="KRY63446.1"/>
    <property type="molecule type" value="Genomic_DNA"/>
</dbReference>
<protein>
    <submittedName>
        <fullName evidence="1">Uncharacterized protein</fullName>
    </submittedName>
</protein>
<organism evidence="1 2">
    <name type="scientific">Trichinella zimbabwensis</name>
    <dbReference type="NCBI Taxonomy" id="268475"/>
    <lineage>
        <taxon>Eukaryota</taxon>
        <taxon>Metazoa</taxon>
        <taxon>Ecdysozoa</taxon>
        <taxon>Nematoda</taxon>
        <taxon>Enoplea</taxon>
        <taxon>Dorylaimia</taxon>
        <taxon>Trichinellida</taxon>
        <taxon>Trichinellidae</taxon>
        <taxon>Trichinella</taxon>
    </lineage>
</organism>
<keyword evidence="2" id="KW-1185">Reference proteome</keyword>
<comment type="caution">
    <text evidence="1">The sequence shown here is derived from an EMBL/GenBank/DDBJ whole genome shotgun (WGS) entry which is preliminary data.</text>
</comment>
<dbReference type="Proteomes" id="UP000055024">
    <property type="component" value="Unassembled WGS sequence"/>
</dbReference>
<gene>
    <name evidence="1" type="ORF">T11_15927</name>
</gene>
<evidence type="ECO:0000313" key="2">
    <source>
        <dbReference type="Proteomes" id="UP000055024"/>
    </source>
</evidence>
<proteinExistence type="predicted"/>
<evidence type="ECO:0000313" key="1">
    <source>
        <dbReference type="EMBL" id="KRY63446.1"/>
    </source>
</evidence>
<reference evidence="1 2" key="1">
    <citation type="submission" date="2015-01" db="EMBL/GenBank/DDBJ databases">
        <title>Evolution of Trichinella species and genotypes.</title>
        <authorList>
            <person name="Korhonen P.K."/>
            <person name="Edoardo P."/>
            <person name="Giuseppe L.R."/>
            <person name="Gasser R.B."/>
        </authorList>
    </citation>
    <scope>NUCLEOTIDE SEQUENCE [LARGE SCALE GENOMIC DNA]</scope>
    <source>
        <strain evidence="1">ISS1029</strain>
    </source>
</reference>
<accession>A0A0V1DQ92</accession>
<sequence>MGSFMISETIVTGKGFPTLITFIRFLSSFSPVCVLL</sequence>
<name>A0A0V1DQ92_9BILA</name>
<dbReference type="AlphaFoldDB" id="A0A0V1DQ92"/>